<dbReference type="RefSeq" id="WP_015030379.1">
    <property type="nucleotide sequence ID" value="NC_018748.1"/>
</dbReference>
<keyword evidence="2" id="KW-1185">Reference proteome</keyword>
<gene>
    <name evidence="1" type="ordered locus">Emtol_3564</name>
</gene>
<proteinExistence type="predicted"/>
<sequence>MIRLSKLMIVLALLIGIKSVPVLGQDSTKSSIRTVFSGKKSPLKLRYLGLYVAPEYQFGQVGGSFTSLTGGSVMLQFNKKLALGFTGYSTVRGTQNNVNGMFAGLKTEYTVMPDAAIHVSFPLMFGVASDAFRFGEFGEHHDGFRGGDRGMPDSNFDPNAANGTQGRFPDRNNFTKNYYSVVQPGVVAEANLMRFAKIFVGANYRFAFDNNGLSSDYKGFSANVGLKLGIFDYALSKKSKKKTDN</sequence>
<dbReference type="EMBL" id="CP002961">
    <property type="protein sequence ID" value="AFK04690.1"/>
    <property type="molecule type" value="Genomic_DNA"/>
</dbReference>
<organism evidence="1 2">
    <name type="scientific">Emticicia oligotrophica (strain DSM 17448 / CIP 109782 / MTCC 6937 / GPTSA100-15)</name>
    <dbReference type="NCBI Taxonomy" id="929562"/>
    <lineage>
        <taxon>Bacteria</taxon>
        <taxon>Pseudomonadati</taxon>
        <taxon>Bacteroidota</taxon>
        <taxon>Cytophagia</taxon>
        <taxon>Cytophagales</taxon>
        <taxon>Leadbetterellaceae</taxon>
        <taxon>Emticicia</taxon>
    </lineage>
</organism>
<evidence type="ECO:0008006" key="3">
    <source>
        <dbReference type="Google" id="ProtNLM"/>
    </source>
</evidence>
<evidence type="ECO:0000313" key="1">
    <source>
        <dbReference type="EMBL" id="AFK04690.1"/>
    </source>
</evidence>
<reference evidence="1 2" key="1">
    <citation type="submission" date="2011-07" db="EMBL/GenBank/DDBJ databases">
        <title>The complete genome of chromosome of Emticicia oligotrophica DSM 17448.</title>
        <authorList>
            <consortium name="US DOE Joint Genome Institute (JGI-PGF)"/>
            <person name="Lucas S."/>
            <person name="Han J."/>
            <person name="Lapidus A."/>
            <person name="Bruce D."/>
            <person name="Goodwin L."/>
            <person name="Pitluck S."/>
            <person name="Peters L."/>
            <person name="Kyrpides N."/>
            <person name="Mavromatis K."/>
            <person name="Ivanova N."/>
            <person name="Ovchinnikova G."/>
            <person name="Teshima H."/>
            <person name="Detter J.C."/>
            <person name="Tapia R."/>
            <person name="Han C."/>
            <person name="Land M."/>
            <person name="Hauser L."/>
            <person name="Markowitz V."/>
            <person name="Cheng J.-F."/>
            <person name="Hugenholtz P."/>
            <person name="Woyke T."/>
            <person name="Wu D."/>
            <person name="Tindall B."/>
            <person name="Pomrenke H."/>
            <person name="Brambilla E."/>
            <person name="Klenk H.-P."/>
            <person name="Eisen J.A."/>
        </authorList>
    </citation>
    <scope>NUCLEOTIDE SEQUENCE [LARGE SCALE GENOMIC DNA]</scope>
    <source>
        <strain evidence="1 2">DSM 17448</strain>
    </source>
</reference>
<name>A0ABM5N5A4_EMTOG</name>
<accession>A0ABM5N5A4</accession>
<protein>
    <recommendedName>
        <fullName evidence="3">Outer membrane protein beta-barrel domain-containing protein</fullName>
    </recommendedName>
</protein>
<evidence type="ECO:0000313" key="2">
    <source>
        <dbReference type="Proteomes" id="UP000002875"/>
    </source>
</evidence>
<dbReference type="Proteomes" id="UP000002875">
    <property type="component" value="Chromosome"/>
</dbReference>